<keyword evidence="3" id="KW-1185">Reference proteome</keyword>
<accession>A0AAV4RDY2</accession>
<proteinExistence type="predicted"/>
<comment type="caution">
    <text evidence="2">The sequence shown here is derived from an EMBL/GenBank/DDBJ whole genome shotgun (WGS) entry which is preliminary data.</text>
</comment>
<dbReference type="Proteomes" id="UP001054837">
    <property type="component" value="Unassembled WGS sequence"/>
</dbReference>
<protein>
    <submittedName>
        <fullName evidence="2">Uncharacterized protein</fullName>
    </submittedName>
</protein>
<sequence length="94" mass="10961">MHFRAKSIPSMFCTVNYISDDPHLQQYERRKTKSVPPTNHPPEQKESRLTRAAHYLCPPHTPPPPSLIGGDKTLRLRIVKREKFITRLQLHDAH</sequence>
<gene>
    <name evidence="2" type="ORF">CDAR_557811</name>
</gene>
<evidence type="ECO:0000256" key="1">
    <source>
        <dbReference type="SAM" id="MobiDB-lite"/>
    </source>
</evidence>
<feature type="region of interest" description="Disordered" evidence="1">
    <location>
        <begin position="28"/>
        <end position="49"/>
    </location>
</feature>
<evidence type="ECO:0000313" key="3">
    <source>
        <dbReference type="Proteomes" id="UP001054837"/>
    </source>
</evidence>
<dbReference type="EMBL" id="BPLQ01005964">
    <property type="protein sequence ID" value="GIY18891.1"/>
    <property type="molecule type" value="Genomic_DNA"/>
</dbReference>
<name>A0AAV4RDY2_9ARAC</name>
<reference evidence="2 3" key="1">
    <citation type="submission" date="2021-06" db="EMBL/GenBank/DDBJ databases">
        <title>Caerostris darwini draft genome.</title>
        <authorList>
            <person name="Kono N."/>
            <person name="Arakawa K."/>
        </authorList>
    </citation>
    <scope>NUCLEOTIDE SEQUENCE [LARGE SCALE GENOMIC DNA]</scope>
</reference>
<organism evidence="2 3">
    <name type="scientific">Caerostris darwini</name>
    <dbReference type="NCBI Taxonomy" id="1538125"/>
    <lineage>
        <taxon>Eukaryota</taxon>
        <taxon>Metazoa</taxon>
        <taxon>Ecdysozoa</taxon>
        <taxon>Arthropoda</taxon>
        <taxon>Chelicerata</taxon>
        <taxon>Arachnida</taxon>
        <taxon>Araneae</taxon>
        <taxon>Araneomorphae</taxon>
        <taxon>Entelegynae</taxon>
        <taxon>Araneoidea</taxon>
        <taxon>Araneidae</taxon>
        <taxon>Caerostris</taxon>
    </lineage>
</organism>
<dbReference type="AlphaFoldDB" id="A0AAV4RDY2"/>
<evidence type="ECO:0000313" key="2">
    <source>
        <dbReference type="EMBL" id="GIY18891.1"/>
    </source>
</evidence>